<feature type="region of interest" description="Disordered" evidence="1">
    <location>
        <begin position="225"/>
        <end position="269"/>
    </location>
</feature>
<gene>
    <name evidence="2" type="ORF">TIFTF001_041597</name>
    <name evidence="3" type="ORF">TIFTF001_041600</name>
</gene>
<dbReference type="AlphaFoldDB" id="A0AA88CTX1"/>
<protein>
    <submittedName>
        <fullName evidence="3">Uncharacterized protein</fullName>
    </submittedName>
</protein>
<dbReference type="Proteomes" id="UP001187192">
    <property type="component" value="Unassembled WGS sequence"/>
</dbReference>
<evidence type="ECO:0000313" key="2">
    <source>
        <dbReference type="EMBL" id="GMN31466.1"/>
    </source>
</evidence>
<comment type="caution">
    <text evidence="3">The sequence shown here is derived from an EMBL/GenBank/DDBJ whole genome shotgun (WGS) entry which is preliminary data.</text>
</comment>
<dbReference type="EMBL" id="BTGU01001929">
    <property type="protein sequence ID" value="GMN31495.1"/>
    <property type="molecule type" value="Genomic_DNA"/>
</dbReference>
<accession>A0AA88CTX1</accession>
<keyword evidence="4" id="KW-1185">Reference proteome</keyword>
<organism evidence="3 4">
    <name type="scientific">Ficus carica</name>
    <name type="common">Common fig</name>
    <dbReference type="NCBI Taxonomy" id="3494"/>
    <lineage>
        <taxon>Eukaryota</taxon>
        <taxon>Viridiplantae</taxon>
        <taxon>Streptophyta</taxon>
        <taxon>Embryophyta</taxon>
        <taxon>Tracheophyta</taxon>
        <taxon>Spermatophyta</taxon>
        <taxon>Magnoliopsida</taxon>
        <taxon>eudicotyledons</taxon>
        <taxon>Gunneridae</taxon>
        <taxon>Pentapetalae</taxon>
        <taxon>rosids</taxon>
        <taxon>fabids</taxon>
        <taxon>Rosales</taxon>
        <taxon>Moraceae</taxon>
        <taxon>Ficeae</taxon>
        <taxon>Ficus</taxon>
    </lineage>
</organism>
<reference evidence="3" key="1">
    <citation type="submission" date="2023-07" db="EMBL/GenBank/DDBJ databases">
        <title>draft genome sequence of fig (Ficus carica).</title>
        <authorList>
            <person name="Takahashi T."/>
            <person name="Nishimura K."/>
        </authorList>
    </citation>
    <scope>NUCLEOTIDE SEQUENCE</scope>
</reference>
<feature type="compositionally biased region" description="Acidic residues" evidence="1">
    <location>
        <begin position="258"/>
        <end position="269"/>
    </location>
</feature>
<dbReference type="EMBL" id="BTGU01001928">
    <property type="protein sequence ID" value="GMN31466.1"/>
    <property type="molecule type" value="Genomic_DNA"/>
</dbReference>
<evidence type="ECO:0000313" key="4">
    <source>
        <dbReference type="Proteomes" id="UP001187192"/>
    </source>
</evidence>
<proteinExistence type="predicted"/>
<name>A0AA88CTX1_FICCA</name>
<evidence type="ECO:0000313" key="3">
    <source>
        <dbReference type="EMBL" id="GMN31495.1"/>
    </source>
</evidence>
<sequence>MTDLRLLVQPVEEVACYCVLTWNSTVSDIADEVSNLRAISDASWGSMAGRAVKCGNDSRYAFCHFMRVVTELVSERFPAFRFHSMPVIATIIESERYLSYVADWHAYPHESMGHYCRRFQEAMLPHVPQELGSPELQALHVHQEGLPPEIRRLVPAPMAGMTVGNMIDDIMEAEIIAPMMQADAFMDDYQVPVDDAGIGEPLLKAGPVFLEDPIPTVPLQEIPPQEAEADIGADDQNPAHFMVAPDDQPEDPQVIIIDSDDDEEDIEEE</sequence>
<evidence type="ECO:0000256" key="1">
    <source>
        <dbReference type="SAM" id="MobiDB-lite"/>
    </source>
</evidence>